<dbReference type="Proteomes" id="UP000002026">
    <property type="component" value="Chromosome"/>
</dbReference>
<name>C7N5I1_SLAHD</name>
<dbReference type="EMBL" id="CP001684">
    <property type="protein sequence ID" value="ACV22166.1"/>
    <property type="molecule type" value="Genomic_DNA"/>
</dbReference>
<dbReference type="RefSeq" id="WP_012798269.1">
    <property type="nucleotide sequence ID" value="NC_013165.1"/>
</dbReference>
<gene>
    <name evidence="2" type="ordered locus">Shel_11310</name>
</gene>
<dbReference type="STRING" id="471855.Shel_11310"/>
<evidence type="ECO:0000313" key="3">
    <source>
        <dbReference type="Proteomes" id="UP000002026"/>
    </source>
</evidence>
<dbReference type="eggNOG" id="ENOG5033TW1">
    <property type="taxonomic scope" value="Bacteria"/>
</dbReference>
<evidence type="ECO:0000256" key="1">
    <source>
        <dbReference type="SAM" id="Phobius"/>
    </source>
</evidence>
<protein>
    <submittedName>
        <fullName evidence="2">Uncharacterized protein</fullName>
    </submittedName>
</protein>
<feature type="transmembrane region" description="Helical" evidence="1">
    <location>
        <begin position="144"/>
        <end position="161"/>
    </location>
</feature>
<keyword evidence="1" id="KW-1133">Transmembrane helix</keyword>
<feature type="transmembrane region" description="Helical" evidence="1">
    <location>
        <begin position="208"/>
        <end position="230"/>
    </location>
</feature>
<feature type="transmembrane region" description="Helical" evidence="1">
    <location>
        <begin position="93"/>
        <end position="110"/>
    </location>
</feature>
<feature type="transmembrane region" description="Helical" evidence="1">
    <location>
        <begin position="167"/>
        <end position="188"/>
    </location>
</feature>
<proteinExistence type="predicted"/>
<organism evidence="2 3">
    <name type="scientific">Slackia heliotrinireducens (strain ATCC 29202 / DSM 20476 / NCTC 11029 / RHS 1)</name>
    <name type="common">Peptococcus heliotrinreducens</name>
    <dbReference type="NCBI Taxonomy" id="471855"/>
    <lineage>
        <taxon>Bacteria</taxon>
        <taxon>Bacillati</taxon>
        <taxon>Actinomycetota</taxon>
        <taxon>Coriobacteriia</taxon>
        <taxon>Eggerthellales</taxon>
        <taxon>Eggerthellaceae</taxon>
        <taxon>Slackia</taxon>
    </lineage>
</organism>
<evidence type="ECO:0000313" key="2">
    <source>
        <dbReference type="EMBL" id="ACV22166.1"/>
    </source>
</evidence>
<dbReference type="KEGG" id="shi:Shel_11310"/>
<sequence length="271" mass="31439">MDISGTNLMPHMQYVADMPTQIINAMQFNVECIPNIIAWMPCMTFGYLMYTEAMSIIKKQGTDPYPLLLHCWMITIDTIGTITSWYLAFTYHFFWIFVVFGIGLPIWVFMETKCIHAVIVNQEERNRHFRNLAKGDVTEKQARMWAYGMIVASACLNMYTMDMIGGITNAAVWVIWPLTNYVFPLWCWREFRARGVEEGTRDGATMRLYVILIIQISLMWVPGLSWYLGFTQFTHYPAYYVMGAAMTALCIHNAWQYSKLPPMRGTEAKSK</sequence>
<reference evidence="2 3" key="1">
    <citation type="journal article" date="2009" name="Stand. Genomic Sci.">
        <title>Complete genome sequence of Slackia heliotrinireducens type strain (RHS 1).</title>
        <authorList>
            <person name="Pukall R."/>
            <person name="Lapidus A."/>
            <person name="Nolan M."/>
            <person name="Copeland A."/>
            <person name="Glavina Del Rio T."/>
            <person name="Lucas S."/>
            <person name="Chen F."/>
            <person name="Tice H."/>
            <person name="Cheng J.F."/>
            <person name="Chertkov O."/>
            <person name="Bruce D."/>
            <person name="Goodwin L."/>
            <person name="Kuske C."/>
            <person name="Brettin T."/>
            <person name="Detter J.C."/>
            <person name="Han C."/>
            <person name="Pitluck S."/>
            <person name="Pati A."/>
            <person name="Mavrommatis K."/>
            <person name="Ivanova N."/>
            <person name="Ovchinnikova G."/>
            <person name="Chen A."/>
            <person name="Palaniappan K."/>
            <person name="Schneider S."/>
            <person name="Rohde M."/>
            <person name="Chain P."/>
            <person name="D'haeseleer P."/>
            <person name="Goker M."/>
            <person name="Bristow J."/>
            <person name="Eisen J.A."/>
            <person name="Markowitz V."/>
            <person name="Kyrpides N.C."/>
            <person name="Klenk H.P."/>
            <person name="Hugenholtz P."/>
        </authorList>
    </citation>
    <scope>NUCLEOTIDE SEQUENCE [LARGE SCALE GENOMIC DNA]</scope>
    <source>
        <strain evidence="3">ATCC 29202 / DSM 20476 / NCTC 11029 / RHS 1</strain>
    </source>
</reference>
<keyword evidence="1" id="KW-0472">Membrane</keyword>
<accession>C7N5I1</accession>
<feature type="transmembrane region" description="Helical" evidence="1">
    <location>
        <begin position="236"/>
        <end position="255"/>
    </location>
</feature>
<keyword evidence="3" id="KW-1185">Reference proteome</keyword>
<dbReference type="HOGENOM" id="CLU_1034059_0_0_11"/>
<dbReference type="AlphaFoldDB" id="C7N5I1"/>
<feature type="transmembrane region" description="Helical" evidence="1">
    <location>
        <begin position="36"/>
        <end position="55"/>
    </location>
</feature>
<keyword evidence="1" id="KW-0812">Transmembrane</keyword>